<accession>A0A3P3R2W8</accession>
<dbReference type="CDD" id="cd02440">
    <property type="entry name" value="AdoMet_MTases"/>
    <property type="match status" value="1"/>
</dbReference>
<dbReference type="OrthoDB" id="21414at2157"/>
<evidence type="ECO:0000313" key="4">
    <source>
        <dbReference type="EMBL" id="RRJ27822.1"/>
    </source>
</evidence>
<dbReference type="InterPro" id="IPR002935">
    <property type="entry name" value="SAM_O-MeTrfase"/>
</dbReference>
<dbReference type="GO" id="GO:0032259">
    <property type="term" value="P:methylation"/>
    <property type="evidence" value="ECO:0007669"/>
    <property type="project" value="UniProtKB-KW"/>
</dbReference>
<dbReference type="GO" id="GO:0008171">
    <property type="term" value="F:O-methyltransferase activity"/>
    <property type="evidence" value="ECO:0007669"/>
    <property type="project" value="InterPro"/>
</dbReference>
<protein>
    <submittedName>
        <fullName evidence="4">O-methyltransferase</fullName>
    </submittedName>
</protein>
<keyword evidence="1" id="KW-0489">Methyltransferase</keyword>
<dbReference type="Pfam" id="PF01596">
    <property type="entry name" value="Methyltransf_3"/>
    <property type="match status" value="1"/>
</dbReference>
<dbReference type="SUPFAM" id="SSF53335">
    <property type="entry name" value="S-adenosyl-L-methionine-dependent methyltransferases"/>
    <property type="match status" value="1"/>
</dbReference>
<evidence type="ECO:0000256" key="3">
    <source>
        <dbReference type="ARBA" id="ARBA00022691"/>
    </source>
</evidence>
<dbReference type="RefSeq" id="WP_124956945.1">
    <property type="nucleotide sequence ID" value="NZ_RRCH01000046.1"/>
</dbReference>
<dbReference type="PANTHER" id="PTHR43167:SF1">
    <property type="entry name" value="PUTATIVE (AFU_ORTHOLOGUE AFUA_6G01830)-RELATED"/>
    <property type="match status" value="1"/>
</dbReference>
<evidence type="ECO:0000313" key="5">
    <source>
        <dbReference type="Proteomes" id="UP000282322"/>
    </source>
</evidence>
<reference evidence="4 5" key="1">
    <citation type="submission" date="2018-11" db="EMBL/GenBank/DDBJ databases">
        <title>Taxonoimc description of Halomarina strain SPP-AMP-1.</title>
        <authorList>
            <person name="Pal Y."/>
            <person name="Srinivasana K."/>
            <person name="Verma A."/>
            <person name="Kumar P."/>
        </authorList>
    </citation>
    <scope>NUCLEOTIDE SEQUENCE [LARGE SCALE GENOMIC DNA]</scope>
    <source>
        <strain evidence="4 5">SPP-AMP-1</strain>
    </source>
</reference>
<gene>
    <name evidence="4" type="ORF">EIK79_17215</name>
</gene>
<comment type="caution">
    <text evidence="4">The sequence shown here is derived from an EMBL/GenBank/DDBJ whole genome shotgun (WGS) entry which is preliminary data.</text>
</comment>
<evidence type="ECO:0000256" key="1">
    <source>
        <dbReference type="ARBA" id="ARBA00022603"/>
    </source>
</evidence>
<dbReference type="PROSITE" id="PS51682">
    <property type="entry name" value="SAM_OMT_I"/>
    <property type="match status" value="1"/>
</dbReference>
<dbReference type="PANTHER" id="PTHR43167">
    <property type="entry name" value="PUTATIVE (AFU_ORTHOLOGUE AFUA_6G01830)-RELATED"/>
    <property type="match status" value="1"/>
</dbReference>
<sequence>MDPTVSDRVARFATAIGPQPDEVISEMDAHAEEQNFPHVGPAVGGWLSLLVRTTGAKSVFEFGSGFGYSAYWFARELPSDGEIVLTDLDPDNLEQAREYLDRGGYLDQATIEAGDAIDTVKQYDGPFDIVLIDNEKHRYREAFEAVREKVSSGGLIVADNAMTSGAIEFDALAELVDGADTETTESTRGMADYLRTVNDDPAFETALLPLGEGVAVSHKR</sequence>
<proteinExistence type="predicted"/>
<dbReference type="Gene3D" id="3.40.50.150">
    <property type="entry name" value="Vaccinia Virus protein VP39"/>
    <property type="match status" value="1"/>
</dbReference>
<evidence type="ECO:0000256" key="2">
    <source>
        <dbReference type="ARBA" id="ARBA00022679"/>
    </source>
</evidence>
<dbReference type="EMBL" id="RRCH01000046">
    <property type="protein sequence ID" value="RRJ27822.1"/>
    <property type="molecule type" value="Genomic_DNA"/>
</dbReference>
<dbReference type="InterPro" id="IPR029063">
    <property type="entry name" value="SAM-dependent_MTases_sf"/>
</dbReference>
<keyword evidence="2" id="KW-0808">Transferase</keyword>
<name>A0A3P3R2W8_9EURY</name>
<dbReference type="Proteomes" id="UP000282322">
    <property type="component" value="Unassembled WGS sequence"/>
</dbReference>
<organism evidence="4 5">
    <name type="scientific">Halocatena pleomorpha</name>
    <dbReference type="NCBI Taxonomy" id="1785090"/>
    <lineage>
        <taxon>Archaea</taxon>
        <taxon>Methanobacteriati</taxon>
        <taxon>Methanobacteriota</taxon>
        <taxon>Stenosarchaea group</taxon>
        <taxon>Halobacteria</taxon>
        <taxon>Halobacteriales</taxon>
        <taxon>Natronomonadaceae</taxon>
        <taxon>Halocatena</taxon>
    </lineage>
</organism>
<dbReference type="AlphaFoldDB" id="A0A3P3R2W8"/>
<keyword evidence="5" id="KW-1185">Reference proteome</keyword>
<keyword evidence="3" id="KW-0949">S-adenosyl-L-methionine</keyword>